<protein>
    <submittedName>
        <fullName evidence="2">Uncharacterized protein</fullName>
    </submittedName>
</protein>
<evidence type="ECO:0000256" key="1">
    <source>
        <dbReference type="SAM" id="SignalP"/>
    </source>
</evidence>
<keyword evidence="1" id="KW-0732">Signal</keyword>
<feature type="chain" id="PRO_5046972949" evidence="1">
    <location>
        <begin position="20"/>
        <end position="66"/>
    </location>
</feature>
<dbReference type="SUPFAM" id="SSF81296">
    <property type="entry name" value="E set domains"/>
    <property type="match status" value="1"/>
</dbReference>
<feature type="signal peptide" evidence="1">
    <location>
        <begin position="1"/>
        <end position="19"/>
    </location>
</feature>
<proteinExistence type="predicted"/>
<dbReference type="Gene3D" id="2.70.50.50">
    <property type="entry name" value="chitin-binding protein cbp21"/>
    <property type="match status" value="1"/>
</dbReference>
<dbReference type="EMBL" id="LGRV01000003">
    <property type="protein sequence ID" value="KOS68722.1"/>
    <property type="molecule type" value="Genomic_DNA"/>
</dbReference>
<reference evidence="3" key="1">
    <citation type="submission" date="2015-07" db="EMBL/GenBank/DDBJ databases">
        <title>Fjat-14205 dsm 2895.</title>
        <authorList>
            <person name="Liu B."/>
            <person name="Wang J."/>
            <person name="Zhu Y."/>
            <person name="Liu G."/>
            <person name="Chen Q."/>
            <person name="Chen Z."/>
            <person name="Lan J."/>
            <person name="Che J."/>
            <person name="Ge C."/>
            <person name="Shi H."/>
            <person name="Pan Z."/>
            <person name="Liu X."/>
        </authorList>
    </citation>
    <scope>NUCLEOTIDE SEQUENCE [LARGE SCALE GENOMIC DNA]</scope>
    <source>
        <strain evidence="3">DSM 25560</strain>
    </source>
</reference>
<gene>
    <name evidence="2" type="ORF">AEA09_09340</name>
</gene>
<sequence>MGALLLLVLSFTFSSTASAHGYVSKPESRGLLCKTGANIDCGGVQYEPQSLEAPGNFVVKCNSINY</sequence>
<evidence type="ECO:0000313" key="2">
    <source>
        <dbReference type="EMBL" id="KOS68722.1"/>
    </source>
</evidence>
<dbReference type="Proteomes" id="UP000050668">
    <property type="component" value="Unassembled WGS sequence"/>
</dbReference>
<accession>A0ABR5K1D1</accession>
<comment type="caution">
    <text evidence="2">The sequence shown here is derived from an EMBL/GenBank/DDBJ whole genome shotgun (WGS) entry which is preliminary data.</text>
</comment>
<evidence type="ECO:0000313" key="3">
    <source>
        <dbReference type="Proteomes" id="UP000050668"/>
    </source>
</evidence>
<keyword evidence="3" id="KW-1185">Reference proteome</keyword>
<organism evidence="2 3">
    <name type="scientific">Lysinibacillus contaminans</name>
    <dbReference type="NCBI Taxonomy" id="1293441"/>
    <lineage>
        <taxon>Bacteria</taxon>
        <taxon>Bacillati</taxon>
        <taxon>Bacillota</taxon>
        <taxon>Bacilli</taxon>
        <taxon>Bacillales</taxon>
        <taxon>Bacillaceae</taxon>
        <taxon>Lysinibacillus</taxon>
    </lineage>
</organism>
<dbReference type="InterPro" id="IPR014756">
    <property type="entry name" value="Ig_E-set"/>
</dbReference>
<name>A0ABR5K1D1_9BACI</name>